<gene>
    <name evidence="6" type="primary">PHS</name>
</gene>
<dbReference type="NCBIfam" id="NF002018">
    <property type="entry name" value="PRK00823.1-3"/>
    <property type="match status" value="1"/>
</dbReference>
<comment type="similarity">
    <text evidence="2">Belongs to the pterin-4-alpha-carbinolamine dehydratase family.</text>
</comment>
<dbReference type="GeneID" id="101459888"/>
<evidence type="ECO:0000256" key="3">
    <source>
        <dbReference type="ARBA" id="ARBA00013252"/>
    </source>
</evidence>
<dbReference type="SUPFAM" id="SSF55248">
    <property type="entry name" value="PCD-like"/>
    <property type="match status" value="1"/>
</dbReference>
<proteinExistence type="evidence at transcript level"/>
<dbReference type="EC" id="4.2.1.96" evidence="3"/>
<evidence type="ECO:0000256" key="1">
    <source>
        <dbReference type="ARBA" id="ARBA00001554"/>
    </source>
</evidence>
<dbReference type="PANTHER" id="PTHR12599:SF0">
    <property type="entry name" value="PTERIN-4-ALPHA-CARBINOLAMINE DEHYDRATASE"/>
    <property type="match status" value="1"/>
</dbReference>
<reference evidence="6" key="2">
    <citation type="journal article" date="2014" name="BMC Genomics">
        <title>A genomic perspective to assessing quality of mass-reared SIT flies used in Mediterranean fruit fly (Ceratitis capitata) eradication in California.</title>
        <authorList>
            <person name="Calla B."/>
            <person name="Hall B."/>
            <person name="Hou S."/>
            <person name="Geib S.M."/>
        </authorList>
    </citation>
    <scope>NUCLEOTIDE SEQUENCE</scope>
</reference>
<dbReference type="InterPro" id="IPR001533">
    <property type="entry name" value="Pterin_deHydtase"/>
</dbReference>
<protein>
    <recommendedName>
        <fullName evidence="3">4a-hydroxytetrahydrobiopterin dehydratase</fullName>
        <ecNumber evidence="3">4.2.1.96</ecNumber>
    </recommendedName>
    <alternativeName>
        <fullName evidence="5">4-alpha-hydroxy-tetrahydropterin dehydratase</fullName>
    </alternativeName>
</protein>
<sequence length="181" mass="20822">MYSFNKYLINTKSRKLLPIILQIHSFNHTSVSIPQRLCDNKALGAPRHWQPRLLCSSLPKALREASRYSTFIAQKTLVAKKKMAKLTEQERSELLQPLLDAGWSVVNGRDAIYKEYLFADFNSAFSFMSGVALLAEKLNHHPEWFNVYNKVQVTMSTHDVGGLSAKDIRMAKYMEEHANRY</sequence>
<name>W8BEY6_CERCA</name>
<dbReference type="OrthoDB" id="277398at2759"/>
<dbReference type="GO" id="GO:0006729">
    <property type="term" value="P:tetrahydrobiopterin biosynthetic process"/>
    <property type="evidence" value="ECO:0007669"/>
    <property type="project" value="InterPro"/>
</dbReference>
<dbReference type="KEGG" id="ccat:101459888"/>
<dbReference type="HAMAP" id="MF_00434">
    <property type="entry name" value="Pterin_4_alpha"/>
    <property type="match status" value="1"/>
</dbReference>
<dbReference type="EMBL" id="GAMC01006655">
    <property type="protein sequence ID" value="JAB99900.1"/>
    <property type="molecule type" value="mRNA"/>
</dbReference>
<dbReference type="CTD" id="43499"/>
<dbReference type="AlphaFoldDB" id="W8BEY6"/>
<evidence type="ECO:0000256" key="5">
    <source>
        <dbReference type="ARBA" id="ARBA00030497"/>
    </source>
</evidence>
<dbReference type="InterPro" id="IPR036428">
    <property type="entry name" value="PCD_sf"/>
</dbReference>
<dbReference type="Pfam" id="PF01329">
    <property type="entry name" value="Pterin_4a"/>
    <property type="match status" value="1"/>
</dbReference>
<dbReference type="GO" id="GO:0008124">
    <property type="term" value="F:4-alpha-hydroxytetrahydrobiopterin dehydratase activity"/>
    <property type="evidence" value="ECO:0007669"/>
    <property type="project" value="UniProtKB-EC"/>
</dbReference>
<dbReference type="PANTHER" id="PTHR12599">
    <property type="entry name" value="PTERIN-4-ALPHA-CARBINOLAMINE DEHYDRATASE"/>
    <property type="match status" value="1"/>
</dbReference>
<dbReference type="Gene3D" id="3.30.1360.20">
    <property type="entry name" value="Transcriptional coactivator/pterin dehydratase"/>
    <property type="match status" value="1"/>
</dbReference>
<dbReference type="CDD" id="cd00914">
    <property type="entry name" value="PCD_DCoH_subfamily_b"/>
    <property type="match status" value="1"/>
</dbReference>
<accession>W8BEY6</accession>
<evidence type="ECO:0000313" key="6">
    <source>
        <dbReference type="EMBL" id="JAB99900.1"/>
    </source>
</evidence>
<keyword evidence="4" id="KW-0456">Lyase</keyword>
<evidence type="ECO:0000256" key="4">
    <source>
        <dbReference type="ARBA" id="ARBA00023239"/>
    </source>
</evidence>
<evidence type="ECO:0000256" key="2">
    <source>
        <dbReference type="ARBA" id="ARBA00006472"/>
    </source>
</evidence>
<organism evidence="6">
    <name type="scientific">Ceratitis capitata</name>
    <name type="common">Mediterranean fruit fly</name>
    <name type="synonym">Tephritis capitata</name>
    <dbReference type="NCBI Taxonomy" id="7213"/>
    <lineage>
        <taxon>Eukaryota</taxon>
        <taxon>Metazoa</taxon>
        <taxon>Ecdysozoa</taxon>
        <taxon>Arthropoda</taxon>
        <taxon>Hexapoda</taxon>
        <taxon>Insecta</taxon>
        <taxon>Pterygota</taxon>
        <taxon>Neoptera</taxon>
        <taxon>Endopterygota</taxon>
        <taxon>Diptera</taxon>
        <taxon>Brachycera</taxon>
        <taxon>Muscomorpha</taxon>
        <taxon>Tephritoidea</taxon>
        <taxon>Tephritidae</taxon>
        <taxon>Ceratitis</taxon>
        <taxon>Ceratitis</taxon>
    </lineage>
</organism>
<reference evidence="6" key="1">
    <citation type="submission" date="2013-07" db="EMBL/GenBank/DDBJ databases">
        <authorList>
            <person name="Geib S."/>
        </authorList>
    </citation>
    <scope>NUCLEOTIDE SEQUENCE</scope>
</reference>
<comment type="catalytic activity">
    <reaction evidence="1">
        <text>(4aS,6R)-4a-hydroxy-L-erythro-5,6,7,8-tetrahydrobiopterin = (6R)-L-erythro-6,7-dihydrobiopterin + H2O</text>
        <dbReference type="Rhea" id="RHEA:11920"/>
        <dbReference type="ChEBI" id="CHEBI:15377"/>
        <dbReference type="ChEBI" id="CHEBI:15642"/>
        <dbReference type="ChEBI" id="CHEBI:43120"/>
        <dbReference type="EC" id="4.2.1.96"/>
    </reaction>
</comment>